<evidence type="ECO:0000259" key="1">
    <source>
        <dbReference type="Pfam" id="PF00963"/>
    </source>
</evidence>
<dbReference type="InterPro" id="IPR008965">
    <property type="entry name" value="CBM2/CBM3_carb-bd_dom_sf"/>
</dbReference>
<dbReference type="SUPFAM" id="SSF49384">
    <property type="entry name" value="Carbohydrate-binding domain"/>
    <property type="match status" value="1"/>
</dbReference>
<gene>
    <name evidence="2" type="ORF">CY0110_04918</name>
</gene>
<protein>
    <recommendedName>
        <fullName evidence="1">Cohesin domain-containing protein</fullName>
    </recommendedName>
</protein>
<dbReference type="GO" id="GO:0000272">
    <property type="term" value="P:polysaccharide catabolic process"/>
    <property type="evidence" value="ECO:0007669"/>
    <property type="project" value="InterPro"/>
</dbReference>
<organism evidence="2 3">
    <name type="scientific">Crocosphaera chwakensis CCY0110</name>
    <dbReference type="NCBI Taxonomy" id="391612"/>
    <lineage>
        <taxon>Bacteria</taxon>
        <taxon>Bacillati</taxon>
        <taxon>Cyanobacteriota</taxon>
        <taxon>Cyanophyceae</taxon>
        <taxon>Oscillatoriophycideae</taxon>
        <taxon>Chroococcales</taxon>
        <taxon>Aphanothecaceae</taxon>
        <taxon>Crocosphaera</taxon>
        <taxon>Crocosphaera chwakensis</taxon>
    </lineage>
</organism>
<proteinExistence type="predicted"/>
<evidence type="ECO:0000313" key="3">
    <source>
        <dbReference type="Proteomes" id="UP000003781"/>
    </source>
</evidence>
<dbReference type="GO" id="GO:0030246">
    <property type="term" value="F:carbohydrate binding"/>
    <property type="evidence" value="ECO:0007669"/>
    <property type="project" value="InterPro"/>
</dbReference>
<dbReference type="EMBL" id="AAXW01000026">
    <property type="protein sequence ID" value="EAZ90380.1"/>
    <property type="molecule type" value="Genomic_DNA"/>
</dbReference>
<dbReference type="OrthoDB" id="6388178at2"/>
<accession>A3IT76</accession>
<dbReference type="AlphaFoldDB" id="A3IT76"/>
<keyword evidence="3" id="KW-1185">Reference proteome</keyword>
<evidence type="ECO:0000313" key="2">
    <source>
        <dbReference type="EMBL" id="EAZ90380.1"/>
    </source>
</evidence>
<comment type="caution">
    <text evidence="2">The sequence shown here is derived from an EMBL/GenBank/DDBJ whole genome shotgun (WGS) entry which is preliminary data.</text>
</comment>
<name>A3IT76_9CHRO</name>
<dbReference type="Gene3D" id="2.60.40.680">
    <property type="match status" value="1"/>
</dbReference>
<reference evidence="2 3" key="1">
    <citation type="submission" date="2007-03" db="EMBL/GenBank/DDBJ databases">
        <authorList>
            <person name="Stal L."/>
            <person name="Ferriera S."/>
            <person name="Johnson J."/>
            <person name="Kravitz S."/>
            <person name="Beeson K."/>
            <person name="Sutton G."/>
            <person name="Rogers Y.-H."/>
            <person name="Friedman R."/>
            <person name="Frazier M."/>
            <person name="Venter J.C."/>
        </authorList>
    </citation>
    <scope>NUCLEOTIDE SEQUENCE [LARGE SCALE GENOMIC DNA]</scope>
    <source>
        <strain evidence="2 3">CCY0110</strain>
    </source>
</reference>
<dbReference type="CDD" id="cd08547">
    <property type="entry name" value="Type_II_cohesin"/>
    <property type="match status" value="1"/>
</dbReference>
<dbReference type="Pfam" id="PF00963">
    <property type="entry name" value="Cohesin"/>
    <property type="match status" value="1"/>
</dbReference>
<sequence length="205" mass="22246">MKQISIISGLNLGLLSLFSFLQPVQSITLELLPQTQNVAVGDSVIVDVQISELGDMESPSVGGFDFDLNYDPNVLTFDSLTFSNLINLSNFDIPNKVDPSTPGIVSFFNLSILDTPEDLNTEQPSSFSLATLDFTANQVTPNSLLSLTIISLSDENFDPLDSVIPEDAIVSVESAKTSVPESDFNLITWIIFLGLTSIYCKKVST</sequence>
<feature type="domain" description="Cohesin" evidence="1">
    <location>
        <begin position="35"/>
        <end position="162"/>
    </location>
</feature>
<dbReference type="InterPro" id="IPR002102">
    <property type="entry name" value="Cohesin_dom"/>
</dbReference>
<dbReference type="Proteomes" id="UP000003781">
    <property type="component" value="Unassembled WGS sequence"/>
</dbReference>
<dbReference type="RefSeq" id="WP_008276580.1">
    <property type="nucleotide sequence ID" value="NZ_AAXW01000026.1"/>
</dbReference>